<evidence type="ECO:0000313" key="1">
    <source>
        <dbReference type="EMBL" id="MCX5570734.1"/>
    </source>
</evidence>
<reference evidence="1" key="1">
    <citation type="submission" date="2022-11" db="EMBL/GenBank/DDBJ databases">
        <title>Biodiversity and phylogenetic relationships of bacteria.</title>
        <authorList>
            <person name="Machado R.A.R."/>
            <person name="Bhat A."/>
            <person name="Loulou A."/>
            <person name="Kallel S."/>
        </authorList>
    </citation>
    <scope>NUCLEOTIDE SEQUENCE</scope>
    <source>
        <strain evidence="1">K-TC2</strain>
    </source>
</reference>
<dbReference type="InterPro" id="IPR009282">
    <property type="entry name" value="DUF937"/>
</dbReference>
<dbReference type="Proteomes" id="UP001144805">
    <property type="component" value="Unassembled WGS sequence"/>
</dbReference>
<sequence length="231" mass="25764">MKTFYDLMLEAQQGAFAASMAKEFGISPDQQAKAFEAMMPAFWLGLRRSAADPFGVAAFWQKVGAGQFQSYFENPLAALTPRAQADGESIVERMFGSPEIARAVALQVEATTGITQDVVRRMMPVMANMMMGGLQRQTKADANPFLAMMREMTGGPPPKPAPKKRPDLPFVTLMESFLGPEKEPEPDPNDEPMSNEEVIDRLFDASRSMQNSYRKSMEMIFDRFTTLPKKD</sequence>
<dbReference type="Pfam" id="PF06078">
    <property type="entry name" value="DUF937"/>
    <property type="match status" value="1"/>
</dbReference>
<protein>
    <submittedName>
        <fullName evidence="1">DUF937 domain-containing protein</fullName>
    </submittedName>
</protein>
<dbReference type="RefSeq" id="WP_266339706.1">
    <property type="nucleotide sequence ID" value="NZ_JAPKNK010000007.1"/>
</dbReference>
<name>A0A9X3E3B1_9HYPH</name>
<keyword evidence="2" id="KW-1185">Reference proteome</keyword>
<organism evidence="1 2">
    <name type="scientific">Kaistia nematophila</name>
    <dbReference type="NCBI Taxonomy" id="2994654"/>
    <lineage>
        <taxon>Bacteria</taxon>
        <taxon>Pseudomonadati</taxon>
        <taxon>Pseudomonadota</taxon>
        <taxon>Alphaproteobacteria</taxon>
        <taxon>Hyphomicrobiales</taxon>
        <taxon>Kaistiaceae</taxon>
        <taxon>Kaistia</taxon>
    </lineage>
</organism>
<gene>
    <name evidence="1" type="ORF">OSH07_16130</name>
</gene>
<proteinExistence type="predicted"/>
<accession>A0A9X3E3B1</accession>
<dbReference type="AlphaFoldDB" id="A0A9X3E3B1"/>
<comment type="caution">
    <text evidence="1">The sequence shown here is derived from an EMBL/GenBank/DDBJ whole genome shotgun (WGS) entry which is preliminary data.</text>
</comment>
<dbReference type="EMBL" id="JAPKNK010000007">
    <property type="protein sequence ID" value="MCX5570734.1"/>
    <property type="molecule type" value="Genomic_DNA"/>
</dbReference>
<evidence type="ECO:0000313" key="2">
    <source>
        <dbReference type="Proteomes" id="UP001144805"/>
    </source>
</evidence>